<keyword evidence="2" id="KW-1133">Transmembrane helix</keyword>
<evidence type="ECO:0000256" key="1">
    <source>
        <dbReference type="SAM" id="Coils"/>
    </source>
</evidence>
<keyword evidence="2" id="KW-0472">Membrane</keyword>
<dbReference type="EMBL" id="JBHTHY010000003">
    <property type="protein sequence ID" value="MFD0797046.1"/>
    <property type="molecule type" value="Genomic_DNA"/>
</dbReference>
<evidence type="ECO:0000256" key="2">
    <source>
        <dbReference type="SAM" id="Phobius"/>
    </source>
</evidence>
<reference evidence="4" key="1">
    <citation type="journal article" date="2019" name="Int. J. Syst. Evol. Microbiol.">
        <title>The Global Catalogue of Microorganisms (GCM) 10K type strain sequencing project: providing services to taxonomists for standard genome sequencing and annotation.</title>
        <authorList>
            <consortium name="The Broad Institute Genomics Platform"/>
            <consortium name="The Broad Institute Genome Sequencing Center for Infectious Disease"/>
            <person name="Wu L."/>
            <person name="Ma J."/>
        </authorList>
    </citation>
    <scope>NUCLEOTIDE SEQUENCE [LARGE SCALE GENOMIC DNA]</scope>
    <source>
        <strain evidence="4">CCUG 61948</strain>
    </source>
</reference>
<organism evidence="3 4">
    <name type="scientific">Maribacter chungangensis</name>
    <dbReference type="NCBI Taxonomy" id="1069117"/>
    <lineage>
        <taxon>Bacteria</taxon>
        <taxon>Pseudomonadati</taxon>
        <taxon>Bacteroidota</taxon>
        <taxon>Flavobacteriia</taxon>
        <taxon>Flavobacteriales</taxon>
        <taxon>Flavobacteriaceae</taxon>
        <taxon>Maribacter</taxon>
    </lineage>
</organism>
<accession>A0ABW3B2E5</accession>
<keyword evidence="2" id="KW-0812">Transmembrane</keyword>
<feature type="transmembrane region" description="Helical" evidence="2">
    <location>
        <begin position="44"/>
        <end position="66"/>
    </location>
</feature>
<evidence type="ECO:0000313" key="3">
    <source>
        <dbReference type="EMBL" id="MFD0797046.1"/>
    </source>
</evidence>
<name>A0ABW3B2E5_9FLAO</name>
<proteinExistence type="predicted"/>
<keyword evidence="4" id="KW-1185">Reference proteome</keyword>
<comment type="caution">
    <text evidence="3">The sequence shown here is derived from an EMBL/GenBank/DDBJ whole genome shotgun (WGS) entry which is preliminary data.</text>
</comment>
<sequence length="191" mass="22093">MEQDLRELFKKDRKRSRDVLKEGHILRFEEKLDKAMPPTKKRFGLWKFAASILVLCSLGLASYLLWLEKDVETPLVVNLKKEGSNFSLGDLSPDLKKVESYYVAHINLEFSKLEVSEDNRAVVDSFMDRLSELNDEYELLTIELNDIGPNDQTITALIGNLQLRLQLLQRLKKKLNQLKSSKNEQIINTTI</sequence>
<feature type="coiled-coil region" evidence="1">
    <location>
        <begin position="123"/>
        <end position="188"/>
    </location>
</feature>
<protein>
    <submittedName>
        <fullName evidence="3">Uncharacterized protein</fullName>
    </submittedName>
</protein>
<evidence type="ECO:0000313" key="4">
    <source>
        <dbReference type="Proteomes" id="UP001597012"/>
    </source>
</evidence>
<dbReference type="Proteomes" id="UP001597012">
    <property type="component" value="Unassembled WGS sequence"/>
</dbReference>
<gene>
    <name evidence="3" type="ORF">ACFQZJ_06215</name>
</gene>
<dbReference type="RefSeq" id="WP_379933079.1">
    <property type="nucleotide sequence ID" value="NZ_JBHTHY010000003.1"/>
</dbReference>
<keyword evidence="1" id="KW-0175">Coiled coil</keyword>